<dbReference type="GeneID" id="62778768"/>
<evidence type="ECO:0000313" key="2">
    <source>
        <dbReference type="Proteomes" id="UP000005963"/>
    </source>
</evidence>
<evidence type="ECO:0000313" key="1">
    <source>
        <dbReference type="EMBL" id="EHR38719.1"/>
    </source>
</evidence>
<name>A0ABP2NMB1_9FIRM</name>
<dbReference type="EMBL" id="ADMB01000024">
    <property type="protein sequence ID" value="EHR38719.1"/>
    <property type="molecule type" value="Genomic_DNA"/>
</dbReference>
<reference evidence="1 2" key="1">
    <citation type="submission" date="2012-01" db="EMBL/GenBank/DDBJ databases">
        <title>The Genome Sequence of Megamonas funiformis YIT 11815.</title>
        <authorList>
            <consortium name="The Broad Institute Genome Sequencing Platform"/>
            <person name="Earl A."/>
            <person name="Ward D."/>
            <person name="Feldgarden M."/>
            <person name="Gevers D."/>
            <person name="Morotomi M."/>
            <person name="Young S.K."/>
            <person name="Zeng Q."/>
            <person name="Gargeya S."/>
            <person name="Fitzgerald M."/>
            <person name="Haas B."/>
            <person name="Abouelleil A."/>
            <person name="Alvarado L."/>
            <person name="Arachchi H.M."/>
            <person name="Berlin A."/>
            <person name="Chapman S.B."/>
            <person name="Gearin G."/>
            <person name="Goldberg J."/>
            <person name="Griggs A."/>
            <person name="Gujja S."/>
            <person name="Hansen M."/>
            <person name="Heiman D."/>
            <person name="Howarth C."/>
            <person name="Larimer J."/>
            <person name="Lui A."/>
            <person name="MacDonald P.J.P."/>
            <person name="McCowen C."/>
            <person name="Montmayeur A."/>
            <person name="Murphy C."/>
            <person name="Neiman D."/>
            <person name="Pearson M."/>
            <person name="Priest M."/>
            <person name="Roberts A."/>
            <person name="Saif S."/>
            <person name="Shea T."/>
            <person name="Sisk P."/>
            <person name="Stolte C."/>
            <person name="Sykes S."/>
            <person name="Wortman J."/>
            <person name="Nusbaum C."/>
            <person name="Birren B."/>
        </authorList>
    </citation>
    <scope>NUCLEOTIDE SEQUENCE [LARGE SCALE GENOMIC DNA]</scope>
    <source>
        <strain evidence="1 2">YIT 11815</strain>
    </source>
</reference>
<gene>
    <name evidence="1" type="ORF">HMPREF9454_00524</name>
</gene>
<accession>A0ABP2NMB1</accession>
<dbReference type="RefSeq" id="WP_008537741.1">
    <property type="nucleotide sequence ID" value="NZ_JH601090.1"/>
</dbReference>
<proteinExistence type="predicted"/>
<organism evidence="1 2">
    <name type="scientific">Megamonas funiformis YIT 11815</name>
    <dbReference type="NCBI Taxonomy" id="742816"/>
    <lineage>
        <taxon>Bacteria</taxon>
        <taxon>Bacillati</taxon>
        <taxon>Bacillota</taxon>
        <taxon>Negativicutes</taxon>
        <taxon>Selenomonadales</taxon>
        <taxon>Selenomonadaceae</taxon>
        <taxon>Megamonas</taxon>
    </lineage>
</organism>
<sequence length="91" mass="10292">MLSLLNAVNAHPHCRLIHQQWGLIVGSDKLVNIPTNITIKQLLYCNACDGISSFENDGIGYFLGVADVTPTNIIFRFKENPQTFRWFILSK</sequence>
<comment type="caution">
    <text evidence="1">The sequence shown here is derived from an EMBL/GenBank/DDBJ whole genome shotgun (WGS) entry which is preliminary data.</text>
</comment>
<keyword evidence="2" id="KW-1185">Reference proteome</keyword>
<dbReference type="Proteomes" id="UP000005963">
    <property type="component" value="Unassembled WGS sequence"/>
</dbReference>
<protein>
    <submittedName>
        <fullName evidence="1">Uncharacterized protein</fullName>
    </submittedName>
</protein>